<dbReference type="CDD" id="cd00211">
    <property type="entry name" value="PTS_IIA_fru"/>
    <property type="match status" value="1"/>
</dbReference>
<dbReference type="AlphaFoldDB" id="A0AAW8T0V8"/>
<dbReference type="InterPro" id="IPR016152">
    <property type="entry name" value="PTrfase/Anion_transptr"/>
</dbReference>
<dbReference type="Pfam" id="PF08279">
    <property type="entry name" value="HTH_11"/>
    <property type="match status" value="1"/>
</dbReference>
<dbReference type="Gene3D" id="3.40.930.10">
    <property type="entry name" value="Mannitol-specific EII, Chain A"/>
    <property type="match status" value="1"/>
</dbReference>
<keyword evidence="4" id="KW-0804">Transcription</keyword>
<evidence type="ECO:0000256" key="2">
    <source>
        <dbReference type="ARBA" id="ARBA00023015"/>
    </source>
</evidence>
<dbReference type="InterPro" id="IPR050661">
    <property type="entry name" value="BglG_antiterminators"/>
</dbReference>
<evidence type="ECO:0000256" key="4">
    <source>
        <dbReference type="ARBA" id="ARBA00023163"/>
    </source>
</evidence>
<evidence type="ECO:0000256" key="1">
    <source>
        <dbReference type="ARBA" id="ARBA00022737"/>
    </source>
</evidence>
<dbReference type="InterPro" id="IPR007737">
    <property type="entry name" value="Mga_HTH"/>
</dbReference>
<dbReference type="PROSITE" id="PS51099">
    <property type="entry name" value="PTS_EIIB_TYPE_2"/>
    <property type="match status" value="1"/>
</dbReference>
<proteinExistence type="predicted"/>
<dbReference type="SUPFAM" id="SSF46785">
    <property type="entry name" value="Winged helix' DNA-binding domain"/>
    <property type="match status" value="1"/>
</dbReference>
<sequence length="618" mass="71768">MNISQRQEKILEKLSLNQQPSTAGQLSKELGVSSKTIRNDIQQLNQLSEQPMILSKAGTGFYINPENNHLQQLASDKQSTNLTFDLLMRLLDQKACDFYELADEFFISESTLDRMVKELNRLIAKRDQRLIIKRKQNRLLIEGDEAAKRRVFTLFLNQEIETNKLSLDNYSDYFEQIDLAKLTKVVINVHQKEGFFVNDFSTISFILHLAVLLERVSKKSYLNPSQASLKETKSRQMTLAMVKELETNFEVKIPEEEYAYIYRLYSGSLVSDEDLADKKLKQAIEGVLTNIDSIFFIDFTQDKKITDYLLTHVSALYKRATHKQYLVNPLLEEIKSKFPFVYNVSVYASGYLQEKLSIQFPEDEVAYLSLHFLSALENIRAHKKKRVLLVSPYGVGNQRIVRNQLNKIQEFEIELFVAESIFAVTNETTEEKSLILTTEKLNLPTTVPVYQYDSFLTDADLKKIQNLLIEENQSPSVLTTFLKEELFFPQETFTDRDEVIRFLCQELYKKGYCEKNYVEKVLQREALSSTAFGDFYALPHAIKREAKQNAVAICSLEKPLQWKEKKVRLVLLLALKEERDNSFEQLFEELVKMLNDAARVKKLSRQTSFQEFMAICQN</sequence>
<dbReference type="InterPro" id="IPR013196">
    <property type="entry name" value="HTH_11"/>
</dbReference>
<keyword evidence="1" id="KW-0677">Repeat</keyword>
<evidence type="ECO:0000313" key="8">
    <source>
        <dbReference type="EMBL" id="MDT2538555.1"/>
    </source>
</evidence>
<dbReference type="Gene3D" id="1.10.10.10">
    <property type="entry name" value="Winged helix-like DNA-binding domain superfamily/Winged helix DNA-binding domain"/>
    <property type="match status" value="2"/>
</dbReference>
<dbReference type="GO" id="GO:0006355">
    <property type="term" value="P:regulation of DNA-templated transcription"/>
    <property type="evidence" value="ECO:0007669"/>
    <property type="project" value="InterPro"/>
</dbReference>
<keyword evidence="3" id="KW-0010">Activator</keyword>
<evidence type="ECO:0000259" key="6">
    <source>
        <dbReference type="PROSITE" id="PS51099"/>
    </source>
</evidence>
<feature type="domain" description="PTS EIIB type-2" evidence="6">
    <location>
        <begin position="385"/>
        <end position="476"/>
    </location>
</feature>
<gene>
    <name evidence="8" type="ORF">P7D78_10475</name>
</gene>
<dbReference type="PANTHER" id="PTHR30185:SF12">
    <property type="entry name" value="TRANSCRIPTIONAL REGULATOR MANR"/>
    <property type="match status" value="1"/>
</dbReference>
<dbReference type="SUPFAM" id="SSF63520">
    <property type="entry name" value="PTS-regulatory domain, PRD"/>
    <property type="match status" value="2"/>
</dbReference>
<dbReference type="InterPro" id="IPR036390">
    <property type="entry name" value="WH_DNA-bd_sf"/>
</dbReference>
<dbReference type="InterPro" id="IPR036388">
    <property type="entry name" value="WH-like_DNA-bd_sf"/>
</dbReference>
<accession>A0AAW8T0V8</accession>
<comment type="caution">
    <text evidence="8">The sequence shown here is derived from an EMBL/GenBank/DDBJ whole genome shotgun (WGS) entry which is preliminary data.</text>
</comment>
<dbReference type="PANTHER" id="PTHR30185">
    <property type="entry name" value="CRYPTIC BETA-GLUCOSIDE BGL OPERON ANTITERMINATOR"/>
    <property type="match status" value="1"/>
</dbReference>
<keyword evidence="2" id="KW-0805">Transcription regulation</keyword>
<dbReference type="PROSITE" id="PS51094">
    <property type="entry name" value="PTS_EIIA_TYPE_2"/>
    <property type="match status" value="1"/>
</dbReference>
<dbReference type="Pfam" id="PF05043">
    <property type="entry name" value="Mga"/>
    <property type="match status" value="1"/>
</dbReference>
<dbReference type="Pfam" id="PF00359">
    <property type="entry name" value="PTS_EIIA_2"/>
    <property type="match status" value="1"/>
</dbReference>
<dbReference type="RefSeq" id="WP_010747350.1">
    <property type="nucleotide sequence ID" value="NZ_BAAAXM010000061.1"/>
</dbReference>
<dbReference type="Proteomes" id="UP001249240">
    <property type="component" value="Unassembled WGS sequence"/>
</dbReference>
<dbReference type="InterPro" id="IPR011608">
    <property type="entry name" value="PRD"/>
</dbReference>
<dbReference type="InterPro" id="IPR013011">
    <property type="entry name" value="PTS_EIIB_2"/>
</dbReference>
<evidence type="ECO:0000313" key="9">
    <source>
        <dbReference type="Proteomes" id="UP001249240"/>
    </source>
</evidence>
<evidence type="ECO:0000259" key="5">
    <source>
        <dbReference type="PROSITE" id="PS51094"/>
    </source>
</evidence>
<feature type="domain" description="PTS EIIA type-2" evidence="5">
    <location>
        <begin position="480"/>
        <end position="618"/>
    </location>
</feature>
<feature type="domain" description="PRD" evidence="7">
    <location>
        <begin position="275"/>
        <end position="382"/>
    </location>
</feature>
<dbReference type="Pfam" id="PF00874">
    <property type="entry name" value="PRD"/>
    <property type="match status" value="2"/>
</dbReference>
<dbReference type="InterPro" id="IPR036634">
    <property type="entry name" value="PRD_sf"/>
</dbReference>
<name>A0AAW8T0V8_9ENTE</name>
<organism evidence="8 9">
    <name type="scientific">Enterococcus raffinosus</name>
    <dbReference type="NCBI Taxonomy" id="71452"/>
    <lineage>
        <taxon>Bacteria</taxon>
        <taxon>Bacillati</taxon>
        <taxon>Bacillota</taxon>
        <taxon>Bacilli</taxon>
        <taxon>Lactobacillales</taxon>
        <taxon>Enterococcaceae</taxon>
        <taxon>Enterococcus</taxon>
    </lineage>
</organism>
<reference evidence="8" key="1">
    <citation type="submission" date="2023-03" db="EMBL/GenBank/DDBJ databases">
        <authorList>
            <person name="Shen W."/>
            <person name="Cai J."/>
        </authorList>
    </citation>
    <scope>NUCLEOTIDE SEQUENCE</scope>
    <source>
        <strain evidence="8">B646-2</strain>
    </source>
</reference>
<dbReference type="InterPro" id="IPR002178">
    <property type="entry name" value="PTS_EIIA_type-2_dom"/>
</dbReference>
<protein>
    <submittedName>
        <fullName evidence="8">BglG family transcription antiterminator</fullName>
    </submittedName>
</protein>
<dbReference type="PROSITE" id="PS51372">
    <property type="entry name" value="PRD_2"/>
    <property type="match status" value="1"/>
</dbReference>
<dbReference type="SUPFAM" id="SSF55804">
    <property type="entry name" value="Phoshotransferase/anion transport protein"/>
    <property type="match status" value="1"/>
</dbReference>
<dbReference type="EMBL" id="JARPXM010000009">
    <property type="protein sequence ID" value="MDT2538555.1"/>
    <property type="molecule type" value="Genomic_DNA"/>
</dbReference>
<evidence type="ECO:0000256" key="3">
    <source>
        <dbReference type="ARBA" id="ARBA00023159"/>
    </source>
</evidence>
<dbReference type="GO" id="GO:0009401">
    <property type="term" value="P:phosphoenolpyruvate-dependent sugar phosphotransferase system"/>
    <property type="evidence" value="ECO:0007669"/>
    <property type="project" value="InterPro"/>
</dbReference>
<evidence type="ECO:0000259" key="7">
    <source>
        <dbReference type="PROSITE" id="PS51372"/>
    </source>
</evidence>
<dbReference type="GO" id="GO:0008982">
    <property type="term" value="F:protein-N(PI)-phosphohistidine-sugar phosphotransferase activity"/>
    <property type="evidence" value="ECO:0007669"/>
    <property type="project" value="InterPro"/>
</dbReference>
<dbReference type="Gene3D" id="1.10.1790.10">
    <property type="entry name" value="PRD domain"/>
    <property type="match status" value="2"/>
</dbReference>